<dbReference type="EMBL" id="KN847534">
    <property type="protein sequence ID" value="KIW06594.1"/>
    <property type="molecule type" value="Genomic_DNA"/>
</dbReference>
<dbReference type="GO" id="GO:0004497">
    <property type="term" value="F:monooxygenase activity"/>
    <property type="evidence" value="ECO:0007669"/>
    <property type="project" value="UniProtKB-KW"/>
</dbReference>
<dbReference type="SUPFAM" id="SSF48264">
    <property type="entry name" value="Cytochrome P450"/>
    <property type="match status" value="1"/>
</dbReference>
<dbReference type="Pfam" id="PF00067">
    <property type="entry name" value="p450"/>
    <property type="match status" value="1"/>
</dbReference>
<evidence type="ECO:0000313" key="8">
    <source>
        <dbReference type="EMBL" id="KIW06594.1"/>
    </source>
</evidence>
<dbReference type="InterPro" id="IPR017972">
    <property type="entry name" value="Cyt_P450_CS"/>
</dbReference>
<reference evidence="8 9" key="1">
    <citation type="submission" date="2015-01" db="EMBL/GenBank/DDBJ databases">
        <title>The Genome Sequence of Ochroconis gallopava CBS43764.</title>
        <authorList>
            <consortium name="The Broad Institute Genomics Platform"/>
            <person name="Cuomo C."/>
            <person name="de Hoog S."/>
            <person name="Gorbushina A."/>
            <person name="Stielow B."/>
            <person name="Teixiera M."/>
            <person name="Abouelleil A."/>
            <person name="Chapman S.B."/>
            <person name="Priest M."/>
            <person name="Young S.K."/>
            <person name="Wortman J."/>
            <person name="Nusbaum C."/>
            <person name="Birren B."/>
        </authorList>
    </citation>
    <scope>NUCLEOTIDE SEQUENCE [LARGE SCALE GENOMIC DNA]</scope>
    <source>
        <strain evidence="8 9">CBS 43764</strain>
    </source>
</reference>
<organism evidence="8 9">
    <name type="scientific">Verruconis gallopava</name>
    <dbReference type="NCBI Taxonomy" id="253628"/>
    <lineage>
        <taxon>Eukaryota</taxon>
        <taxon>Fungi</taxon>
        <taxon>Dikarya</taxon>
        <taxon>Ascomycota</taxon>
        <taxon>Pezizomycotina</taxon>
        <taxon>Dothideomycetes</taxon>
        <taxon>Pleosporomycetidae</taxon>
        <taxon>Venturiales</taxon>
        <taxon>Sympoventuriaceae</taxon>
        <taxon>Verruconis</taxon>
    </lineage>
</organism>
<dbReference type="PANTHER" id="PTHR24305">
    <property type="entry name" value="CYTOCHROME P450"/>
    <property type="match status" value="1"/>
</dbReference>
<evidence type="ECO:0000256" key="7">
    <source>
        <dbReference type="SAM" id="Phobius"/>
    </source>
</evidence>
<protein>
    <recommendedName>
        <fullName evidence="10">Benzoate 4-monooxygenase cytochrome P450</fullName>
    </recommendedName>
</protein>
<keyword evidence="5 6" id="KW-0349">Heme</keyword>
<dbReference type="OrthoDB" id="1470350at2759"/>
<keyword evidence="6" id="KW-0503">Monooxygenase</keyword>
<dbReference type="HOGENOM" id="CLU_001570_14_2_1"/>
<comment type="similarity">
    <text evidence="2 6">Belongs to the cytochrome P450 family.</text>
</comment>
<dbReference type="Gene3D" id="1.10.630.10">
    <property type="entry name" value="Cytochrome P450"/>
    <property type="match status" value="1"/>
</dbReference>
<feature type="binding site" description="axial binding residue" evidence="5">
    <location>
        <position position="453"/>
    </location>
    <ligand>
        <name>heme</name>
        <dbReference type="ChEBI" id="CHEBI:30413"/>
    </ligand>
    <ligandPart>
        <name>Fe</name>
        <dbReference type="ChEBI" id="CHEBI:18248"/>
    </ligandPart>
</feature>
<proteinExistence type="inferred from homology"/>
<keyword evidence="9" id="KW-1185">Reference proteome</keyword>
<evidence type="ECO:0008006" key="10">
    <source>
        <dbReference type="Google" id="ProtNLM"/>
    </source>
</evidence>
<comment type="cofactor">
    <cofactor evidence="1 5">
        <name>heme</name>
        <dbReference type="ChEBI" id="CHEBI:30413"/>
    </cofactor>
</comment>
<gene>
    <name evidence="8" type="ORF">PV09_02310</name>
</gene>
<dbReference type="VEuPathDB" id="FungiDB:PV09_02310"/>
<keyword evidence="7" id="KW-0472">Membrane</keyword>
<evidence type="ECO:0000256" key="1">
    <source>
        <dbReference type="ARBA" id="ARBA00001971"/>
    </source>
</evidence>
<dbReference type="PRINTS" id="PR00385">
    <property type="entry name" value="P450"/>
</dbReference>
<dbReference type="InParanoid" id="A0A0D2B5T9"/>
<accession>A0A0D2B5T9</accession>
<evidence type="ECO:0000256" key="2">
    <source>
        <dbReference type="ARBA" id="ARBA00010617"/>
    </source>
</evidence>
<evidence type="ECO:0000256" key="5">
    <source>
        <dbReference type="PIRSR" id="PIRSR602403-1"/>
    </source>
</evidence>
<dbReference type="InterPro" id="IPR002403">
    <property type="entry name" value="Cyt_P450_E_grp-IV"/>
</dbReference>
<name>A0A0D2B5T9_9PEZI</name>
<evidence type="ECO:0000256" key="3">
    <source>
        <dbReference type="ARBA" id="ARBA00022723"/>
    </source>
</evidence>
<dbReference type="AlphaFoldDB" id="A0A0D2B5T9"/>
<dbReference type="Proteomes" id="UP000053259">
    <property type="component" value="Unassembled WGS sequence"/>
</dbReference>
<dbReference type="InterPro" id="IPR036396">
    <property type="entry name" value="Cyt_P450_sf"/>
</dbReference>
<dbReference type="RefSeq" id="XP_016216463.1">
    <property type="nucleotide sequence ID" value="XM_016355327.1"/>
</dbReference>
<dbReference type="PROSITE" id="PS00086">
    <property type="entry name" value="CYTOCHROME_P450"/>
    <property type="match status" value="1"/>
</dbReference>
<dbReference type="CDD" id="cd11059">
    <property type="entry name" value="CYP_fungal"/>
    <property type="match status" value="1"/>
</dbReference>
<dbReference type="InterPro" id="IPR001128">
    <property type="entry name" value="Cyt_P450"/>
</dbReference>
<keyword evidence="6" id="KW-0560">Oxidoreductase</keyword>
<dbReference type="PRINTS" id="PR00465">
    <property type="entry name" value="EP450IV"/>
</dbReference>
<sequence length="516" mass="59387">MVPNISTIAAIGILCVFIFKFLILPLFLCPLSRIPGPKIYALTKWRLAYEDWKGTRTRTILRLHQKHGPVVRVGPQEVSFSSLSALRTIYGAGSGFERTSFYDMFDVYGTKNLFTFHSVKQHADRKKLLAYAYSKSVMVKGRNASIVQSKVRDYLNFIETDRARAEEIFSGLHYFSIDTITEFLYGDFGKTECMRGNEIHRALLNDIMDLSRRKLSWYAVHLPTYTRWLYSRTGIPQSLARCLYPMAKPTTYTGIREHALNAWRCFRAAPEATKIKQDTIISKLWLHHKSQKAEGLSDLDIASECADHLLAGIDTTADALMFLIWALSRPQNQEFQRKLQEEVRRVRDSKNEMLDVHECDKLPYLNAVIMETLRLYAPLPASEPRSHPQDVTIDGFRIPRSTVVSVAPFTLHRNPEVFVNPLIFDPTRWLGQKGNLQELKKWFWAFSSGGRMCIGMHLAMAEMSTLVAAIYARYSTTLRKSMFNVAPGVTSRFEVFHDDLMERISEHECHIHFRKL</sequence>
<dbReference type="GeneID" id="27310283"/>
<keyword evidence="3 5" id="KW-0479">Metal-binding</keyword>
<evidence type="ECO:0000313" key="9">
    <source>
        <dbReference type="Proteomes" id="UP000053259"/>
    </source>
</evidence>
<evidence type="ECO:0000256" key="4">
    <source>
        <dbReference type="ARBA" id="ARBA00023004"/>
    </source>
</evidence>
<dbReference type="GO" id="GO:0016705">
    <property type="term" value="F:oxidoreductase activity, acting on paired donors, with incorporation or reduction of molecular oxygen"/>
    <property type="evidence" value="ECO:0007669"/>
    <property type="project" value="InterPro"/>
</dbReference>
<dbReference type="InterPro" id="IPR050121">
    <property type="entry name" value="Cytochrome_P450_monoxygenase"/>
</dbReference>
<keyword evidence="7" id="KW-1133">Transmembrane helix</keyword>
<keyword evidence="4 5" id="KW-0408">Iron</keyword>
<keyword evidence="7" id="KW-0812">Transmembrane</keyword>
<dbReference type="PANTHER" id="PTHR24305:SF164">
    <property type="entry name" value="P450, PUTATIVE (EUROFUNG)-RELATED"/>
    <property type="match status" value="1"/>
</dbReference>
<evidence type="ECO:0000256" key="6">
    <source>
        <dbReference type="RuleBase" id="RU000461"/>
    </source>
</evidence>
<dbReference type="GO" id="GO:0020037">
    <property type="term" value="F:heme binding"/>
    <property type="evidence" value="ECO:0007669"/>
    <property type="project" value="InterPro"/>
</dbReference>
<dbReference type="STRING" id="253628.A0A0D2B5T9"/>
<dbReference type="GO" id="GO:0005506">
    <property type="term" value="F:iron ion binding"/>
    <property type="evidence" value="ECO:0007669"/>
    <property type="project" value="InterPro"/>
</dbReference>
<feature type="transmembrane region" description="Helical" evidence="7">
    <location>
        <begin position="7"/>
        <end position="28"/>
    </location>
</feature>